<protein>
    <recommendedName>
        <fullName evidence="6">Alpha-galactosidase</fullName>
        <ecNumber evidence="6">3.2.1.22</ecNumber>
    </recommendedName>
    <alternativeName>
        <fullName evidence="6">Melibiase</fullName>
    </alternativeName>
</protein>
<evidence type="ECO:0000256" key="4">
    <source>
        <dbReference type="ARBA" id="ARBA00023157"/>
    </source>
</evidence>
<dbReference type="InterPro" id="IPR013780">
    <property type="entry name" value="Glyco_hydro_b"/>
</dbReference>
<keyword evidence="5 6" id="KW-0326">Glycosidase</keyword>
<dbReference type="Pfam" id="PF05345">
    <property type="entry name" value="He_PIG"/>
    <property type="match status" value="1"/>
</dbReference>
<keyword evidence="3 6" id="KW-0378">Hydrolase</keyword>
<dbReference type="GO" id="GO:0005509">
    <property type="term" value="F:calcium ion binding"/>
    <property type="evidence" value="ECO:0007669"/>
    <property type="project" value="InterPro"/>
</dbReference>
<dbReference type="SUPFAM" id="SSF51011">
    <property type="entry name" value="Glycosyl hydrolase domain"/>
    <property type="match status" value="1"/>
</dbReference>
<reference evidence="8 9" key="1">
    <citation type="submission" date="2016-01" db="EMBL/GenBank/DDBJ databases">
        <title>High potential of lignocellulose degradation of a new Verrucomicrobia species.</title>
        <authorList>
            <person name="Wang Y."/>
            <person name="Shi Y."/>
            <person name="Qiu Z."/>
            <person name="Liu S."/>
            <person name="Yang H."/>
        </authorList>
    </citation>
    <scope>NUCLEOTIDE SEQUENCE [LARGE SCALE GENOMIC DNA]</scope>
    <source>
        <strain evidence="8 9">TSB47</strain>
    </source>
</reference>
<dbReference type="SUPFAM" id="SSF49785">
    <property type="entry name" value="Galactose-binding domain-like"/>
    <property type="match status" value="1"/>
</dbReference>
<dbReference type="STRING" id="1184151.AW736_25565"/>
<evidence type="ECO:0000313" key="9">
    <source>
        <dbReference type="Proteomes" id="UP000078486"/>
    </source>
</evidence>
<sequence>MNDYIKCIPIVAAAFLPAIGLQGAEGTPLSALDLDCVVHVRSRIAPPPKPGKTVSGNPISIGGRKFADGFGMHGISRLQIELDGRATRFTAWTGLTDDSPDPGPVWYEILGDGRMLYEGAPIKRGEAAKEINLDIKGIKSLVLAVQSPDYFNVHTAWADARISYEGEAPKAVIPPREKPYILTPPTPREPRINGAAVFGVRPGSPVLFQVASTGDGPMRFSATNLPSGLALDAATGRFSGKVARPGKYPVSVSASNALGTATREITFVVGDTLALTPPMGWNSWNCFADHVTAEDVRTTADLFVKHGLRNHGWSYINIDDFWMTRPPPDDALWEKLAERAIERGYAPLKIPGADDLPRLAGPARDGEGRINANPRFADMQGLVDHVHSLGLKIGIYSSPGPLTCGRCTGSFGHEEQDARRFAEWGFDLLKYDWCSYRFFTPPYDRISKTELQRPFIVMHEALAKQPRDIVFSMCQYGLGDSWEWGADVGANLWRTTRDIIDTWSSMSGIGFSQSELAQYTGPGRWNDPDMLVVGHVGWHAARRASRLAPDEQYTHVSLWSLLAAPLLIGCDLTKLDDFTLNLLTNDEVIAVNQDPLGRAARRVARDRNLEVWARPLADGSVAVGLFNRGELPAKVTARWDNLGIHGARVVRDLWRQQDLGSFEGEFSAEIPRHGVLLVKIRRAEKIVDKNKQGE</sequence>
<dbReference type="InterPro" id="IPR041233">
    <property type="entry name" value="Melibiase_C"/>
</dbReference>
<name>A0A178ICR5_9BACT</name>
<dbReference type="GO" id="GO:0016020">
    <property type="term" value="C:membrane"/>
    <property type="evidence" value="ECO:0007669"/>
    <property type="project" value="InterPro"/>
</dbReference>
<evidence type="ECO:0000256" key="5">
    <source>
        <dbReference type="ARBA" id="ARBA00023295"/>
    </source>
</evidence>
<evidence type="ECO:0000256" key="6">
    <source>
        <dbReference type="RuleBase" id="RU361168"/>
    </source>
</evidence>
<dbReference type="Gene3D" id="2.60.120.1060">
    <property type="entry name" value="NPCBM/NEW2 domain"/>
    <property type="match status" value="1"/>
</dbReference>
<dbReference type="CDD" id="cd14792">
    <property type="entry name" value="GH27"/>
    <property type="match status" value="1"/>
</dbReference>
<dbReference type="InterPro" id="IPR017853">
    <property type="entry name" value="GH"/>
</dbReference>
<dbReference type="InterPro" id="IPR013783">
    <property type="entry name" value="Ig-like_fold"/>
</dbReference>
<dbReference type="InterPro" id="IPR038637">
    <property type="entry name" value="NPCBM_sf"/>
</dbReference>
<dbReference type="SUPFAM" id="SSF51445">
    <property type="entry name" value="(Trans)glycosidases"/>
    <property type="match status" value="1"/>
</dbReference>
<accession>A0A178ICR5</accession>
<evidence type="ECO:0000259" key="7">
    <source>
        <dbReference type="SMART" id="SM00776"/>
    </source>
</evidence>
<dbReference type="Gene3D" id="3.20.20.70">
    <property type="entry name" value="Aldolase class I"/>
    <property type="match status" value="1"/>
</dbReference>
<dbReference type="InterPro" id="IPR013222">
    <property type="entry name" value="Glyco_hyd_98_carb-bd"/>
</dbReference>
<organism evidence="8 9">
    <name type="scientific">Termitidicoccus mucosus</name>
    <dbReference type="NCBI Taxonomy" id="1184151"/>
    <lineage>
        <taxon>Bacteria</taxon>
        <taxon>Pseudomonadati</taxon>
        <taxon>Verrucomicrobiota</taxon>
        <taxon>Opitutia</taxon>
        <taxon>Opitutales</taxon>
        <taxon>Opitutaceae</taxon>
        <taxon>Termitidicoccus</taxon>
    </lineage>
</organism>
<evidence type="ECO:0000313" key="8">
    <source>
        <dbReference type="EMBL" id="OAM86945.1"/>
    </source>
</evidence>
<dbReference type="EMBL" id="LRRQ01000190">
    <property type="protein sequence ID" value="OAM86945.1"/>
    <property type="molecule type" value="Genomic_DNA"/>
</dbReference>
<dbReference type="SMART" id="SM00776">
    <property type="entry name" value="NPCBM"/>
    <property type="match status" value="1"/>
</dbReference>
<dbReference type="InterPro" id="IPR002241">
    <property type="entry name" value="Glyco_hydro_27"/>
</dbReference>
<dbReference type="PANTHER" id="PTHR11452:SF75">
    <property type="entry name" value="ALPHA-GALACTOSIDASE MEL1"/>
    <property type="match status" value="1"/>
</dbReference>
<evidence type="ECO:0000256" key="1">
    <source>
        <dbReference type="ARBA" id="ARBA00009743"/>
    </source>
</evidence>
<dbReference type="Gene3D" id="2.60.40.1180">
    <property type="entry name" value="Golgi alpha-mannosidase II"/>
    <property type="match status" value="1"/>
</dbReference>
<dbReference type="Pfam" id="PF16499">
    <property type="entry name" value="Melibiase_2"/>
    <property type="match status" value="1"/>
</dbReference>
<keyword evidence="4 6" id="KW-1015">Disulfide bond</keyword>
<dbReference type="InterPro" id="IPR015919">
    <property type="entry name" value="Cadherin-like_sf"/>
</dbReference>
<dbReference type="PRINTS" id="PR00740">
    <property type="entry name" value="GLHYDRLASE27"/>
</dbReference>
<dbReference type="Pfam" id="PF17801">
    <property type="entry name" value="Melibiase_C"/>
    <property type="match status" value="1"/>
</dbReference>
<keyword evidence="9" id="KW-1185">Reference proteome</keyword>
<dbReference type="PANTHER" id="PTHR11452">
    <property type="entry name" value="ALPHA-GALACTOSIDASE/ALPHA-N-ACETYLGALACTOSAMINIDASE"/>
    <property type="match status" value="1"/>
</dbReference>
<comment type="similarity">
    <text evidence="1 6">Belongs to the glycosyl hydrolase 27 family.</text>
</comment>
<dbReference type="InterPro" id="IPR008979">
    <property type="entry name" value="Galactose-bd-like_sf"/>
</dbReference>
<feature type="domain" description="Glycosyl hydrolase family 98 putative carbohydrate-binding module" evidence="7">
    <location>
        <begin position="28"/>
        <end position="164"/>
    </location>
</feature>
<evidence type="ECO:0000256" key="3">
    <source>
        <dbReference type="ARBA" id="ARBA00022801"/>
    </source>
</evidence>
<gene>
    <name evidence="8" type="ORF">AW736_25565</name>
</gene>
<comment type="caution">
    <text evidence="8">The sequence shown here is derived from an EMBL/GenBank/DDBJ whole genome shotgun (WGS) entry which is preliminary data.</text>
</comment>
<dbReference type="GO" id="GO:0005975">
    <property type="term" value="P:carbohydrate metabolic process"/>
    <property type="evidence" value="ECO:0007669"/>
    <property type="project" value="InterPro"/>
</dbReference>
<dbReference type="SUPFAM" id="SSF49313">
    <property type="entry name" value="Cadherin-like"/>
    <property type="match status" value="1"/>
</dbReference>
<comment type="catalytic activity">
    <reaction evidence="6">
        <text>Hydrolysis of terminal, non-reducing alpha-D-galactose residues in alpha-D-galactosides, including galactose oligosaccharides, galactomannans and galactolipids.</text>
        <dbReference type="EC" id="3.2.1.22"/>
    </reaction>
</comment>
<proteinExistence type="inferred from homology"/>
<dbReference type="AlphaFoldDB" id="A0A178ICR5"/>
<keyword evidence="2" id="KW-0732">Signal</keyword>
<evidence type="ECO:0000256" key="2">
    <source>
        <dbReference type="ARBA" id="ARBA00022729"/>
    </source>
</evidence>
<dbReference type="GO" id="GO:0004557">
    <property type="term" value="F:alpha-galactosidase activity"/>
    <property type="evidence" value="ECO:0007669"/>
    <property type="project" value="UniProtKB-EC"/>
</dbReference>
<dbReference type="Pfam" id="PF08305">
    <property type="entry name" value="NPCBM"/>
    <property type="match status" value="1"/>
</dbReference>
<dbReference type="EC" id="3.2.1.22" evidence="6"/>
<dbReference type="InterPro" id="IPR013785">
    <property type="entry name" value="Aldolase_TIM"/>
</dbReference>
<dbReference type="FunFam" id="2.60.40.1180:FF:000008">
    <property type="entry name" value="Alpha-galactosidase"/>
    <property type="match status" value="1"/>
</dbReference>
<dbReference type="Gene3D" id="2.60.40.10">
    <property type="entry name" value="Immunoglobulins"/>
    <property type="match status" value="1"/>
</dbReference>
<dbReference type="Proteomes" id="UP000078486">
    <property type="component" value="Unassembled WGS sequence"/>
</dbReference>